<name>A0AAW2GNV8_9HYME</name>
<evidence type="ECO:0000313" key="3">
    <source>
        <dbReference type="Proteomes" id="UP001430953"/>
    </source>
</evidence>
<comment type="caution">
    <text evidence="2">The sequence shown here is derived from an EMBL/GenBank/DDBJ whole genome shotgun (WGS) entry which is preliminary data.</text>
</comment>
<accession>A0AAW2GNV8</accession>
<keyword evidence="3" id="KW-1185">Reference proteome</keyword>
<dbReference type="Proteomes" id="UP001430953">
    <property type="component" value="Unassembled WGS sequence"/>
</dbReference>
<gene>
    <name evidence="2" type="ORF">PUN28_003671</name>
</gene>
<proteinExistence type="predicted"/>
<organism evidence="2 3">
    <name type="scientific">Cardiocondyla obscurior</name>
    <dbReference type="NCBI Taxonomy" id="286306"/>
    <lineage>
        <taxon>Eukaryota</taxon>
        <taxon>Metazoa</taxon>
        <taxon>Ecdysozoa</taxon>
        <taxon>Arthropoda</taxon>
        <taxon>Hexapoda</taxon>
        <taxon>Insecta</taxon>
        <taxon>Pterygota</taxon>
        <taxon>Neoptera</taxon>
        <taxon>Endopterygota</taxon>
        <taxon>Hymenoptera</taxon>
        <taxon>Apocrita</taxon>
        <taxon>Aculeata</taxon>
        <taxon>Formicoidea</taxon>
        <taxon>Formicidae</taxon>
        <taxon>Myrmicinae</taxon>
        <taxon>Cardiocondyla</taxon>
    </lineage>
</organism>
<feature type="region of interest" description="Disordered" evidence="1">
    <location>
        <begin position="30"/>
        <end position="62"/>
    </location>
</feature>
<protein>
    <submittedName>
        <fullName evidence="2">Uncharacterized protein</fullName>
    </submittedName>
</protein>
<dbReference type="AlphaFoldDB" id="A0AAW2GNV8"/>
<evidence type="ECO:0000313" key="2">
    <source>
        <dbReference type="EMBL" id="KAL0128502.1"/>
    </source>
</evidence>
<evidence type="ECO:0000256" key="1">
    <source>
        <dbReference type="SAM" id="MobiDB-lite"/>
    </source>
</evidence>
<dbReference type="EMBL" id="JADYXP020000003">
    <property type="protein sequence ID" value="KAL0128502.1"/>
    <property type="molecule type" value="Genomic_DNA"/>
</dbReference>
<reference evidence="2 3" key="1">
    <citation type="submission" date="2023-03" db="EMBL/GenBank/DDBJ databases">
        <title>High recombination rates correlate with genetic variation in Cardiocondyla obscurior ants.</title>
        <authorList>
            <person name="Errbii M."/>
        </authorList>
    </citation>
    <scope>NUCLEOTIDE SEQUENCE [LARGE SCALE GENOMIC DNA]</scope>
    <source>
        <strain evidence="2">Alpha-2009</strain>
        <tissue evidence="2">Whole body</tissue>
    </source>
</reference>
<sequence>MPPVYSNTDPAILYTFNCCGDGTPVFSKYEKKTVHPQTDAGRSPSDRESSRPSYGAGRGDGVDVTCRREALTSMGKFETMSIMRDNFSSMAEIRSPRVNAFSYGTCAMIFPYPNCNKLLKT</sequence>